<accession>A0A067JLH0</accession>
<evidence type="ECO:0000313" key="3">
    <source>
        <dbReference type="Proteomes" id="UP000027138"/>
    </source>
</evidence>
<feature type="region of interest" description="Disordered" evidence="1">
    <location>
        <begin position="26"/>
        <end position="49"/>
    </location>
</feature>
<proteinExistence type="predicted"/>
<evidence type="ECO:0000313" key="2">
    <source>
        <dbReference type="EMBL" id="KDP24707.1"/>
    </source>
</evidence>
<dbReference type="AlphaFoldDB" id="A0A067JLH0"/>
<keyword evidence="3" id="KW-1185">Reference proteome</keyword>
<evidence type="ECO:0000256" key="1">
    <source>
        <dbReference type="SAM" id="MobiDB-lite"/>
    </source>
</evidence>
<dbReference type="Proteomes" id="UP000027138">
    <property type="component" value="Unassembled WGS sequence"/>
</dbReference>
<gene>
    <name evidence="2" type="ORF">JCGZ_25698</name>
</gene>
<dbReference type="EMBL" id="KK915084">
    <property type="protein sequence ID" value="KDP24707.1"/>
    <property type="molecule type" value="Genomic_DNA"/>
</dbReference>
<sequence length="111" mass="12932">MARSRRLKRQRAKDLREVLERKRAKRALSNNDCKAKAQMPKRDAPPILTPMKEGKLEEAHQLLLEIKQAQLEAMTLFQGVEVRLTLMRNITNRLVEIGHFLLEDAKPYQNS</sequence>
<name>A0A067JLH0_JATCU</name>
<reference evidence="2 3" key="1">
    <citation type="journal article" date="2014" name="PLoS ONE">
        <title>Global Analysis of Gene Expression Profiles in Physic Nut (Jatropha curcas L.) Seedlings Exposed to Salt Stress.</title>
        <authorList>
            <person name="Zhang L."/>
            <person name="Zhang C."/>
            <person name="Wu P."/>
            <person name="Chen Y."/>
            <person name="Li M."/>
            <person name="Jiang H."/>
            <person name="Wu G."/>
        </authorList>
    </citation>
    <scope>NUCLEOTIDE SEQUENCE [LARGE SCALE GENOMIC DNA]</scope>
    <source>
        <strain evidence="3">cv. GZQX0401</strain>
        <tissue evidence="2">Young leaves</tissue>
    </source>
</reference>
<organism evidence="2 3">
    <name type="scientific">Jatropha curcas</name>
    <name type="common">Barbados nut</name>
    <dbReference type="NCBI Taxonomy" id="180498"/>
    <lineage>
        <taxon>Eukaryota</taxon>
        <taxon>Viridiplantae</taxon>
        <taxon>Streptophyta</taxon>
        <taxon>Embryophyta</taxon>
        <taxon>Tracheophyta</taxon>
        <taxon>Spermatophyta</taxon>
        <taxon>Magnoliopsida</taxon>
        <taxon>eudicotyledons</taxon>
        <taxon>Gunneridae</taxon>
        <taxon>Pentapetalae</taxon>
        <taxon>rosids</taxon>
        <taxon>fabids</taxon>
        <taxon>Malpighiales</taxon>
        <taxon>Euphorbiaceae</taxon>
        <taxon>Crotonoideae</taxon>
        <taxon>Jatropheae</taxon>
        <taxon>Jatropha</taxon>
    </lineage>
</organism>
<protein>
    <submittedName>
        <fullName evidence="2">Uncharacterized protein</fullName>
    </submittedName>
</protein>